<accession>A0A1M6QQH5</accession>
<evidence type="ECO:0000259" key="1">
    <source>
        <dbReference type="Pfam" id="PF00144"/>
    </source>
</evidence>
<dbReference type="InterPro" id="IPR001466">
    <property type="entry name" value="Beta-lactam-related"/>
</dbReference>
<evidence type="ECO:0000313" key="2">
    <source>
        <dbReference type="EMBL" id="SHK22484.1"/>
    </source>
</evidence>
<dbReference type="Proteomes" id="UP000189935">
    <property type="component" value="Chromosome I"/>
</dbReference>
<organism evidence="2 3">
    <name type="scientific">Bradyrhizobium lablabi</name>
    <dbReference type="NCBI Taxonomy" id="722472"/>
    <lineage>
        <taxon>Bacteria</taxon>
        <taxon>Pseudomonadati</taxon>
        <taxon>Pseudomonadota</taxon>
        <taxon>Alphaproteobacteria</taxon>
        <taxon>Hyphomicrobiales</taxon>
        <taxon>Nitrobacteraceae</taxon>
        <taxon>Bradyrhizobium</taxon>
    </lineage>
</organism>
<dbReference type="InterPro" id="IPR012338">
    <property type="entry name" value="Beta-lactam/transpept-like"/>
</dbReference>
<dbReference type="AlphaFoldDB" id="A0A1M6QQH5"/>
<dbReference type="InterPro" id="IPR050789">
    <property type="entry name" value="Diverse_Enzym_Activities"/>
</dbReference>
<dbReference type="PANTHER" id="PTHR43283:SF3">
    <property type="entry name" value="BETA-LACTAMASE FAMILY PROTEIN (AFU_ORTHOLOGUE AFUA_5G07500)"/>
    <property type="match status" value="1"/>
</dbReference>
<dbReference type="Gene3D" id="3.40.710.10">
    <property type="entry name" value="DD-peptidase/beta-lactamase superfamily"/>
    <property type="match status" value="1"/>
</dbReference>
<reference evidence="2 3" key="1">
    <citation type="submission" date="2016-11" db="EMBL/GenBank/DDBJ databases">
        <authorList>
            <person name="Jaros S."/>
            <person name="Januszkiewicz K."/>
            <person name="Wedrychowicz H."/>
        </authorList>
    </citation>
    <scope>NUCLEOTIDE SEQUENCE [LARGE SCALE GENOMIC DNA]</scope>
    <source>
        <strain evidence="2 3">GAS499</strain>
    </source>
</reference>
<sequence length="402" mass="44099">MMKMTSTGGLSKARLGRMHDVLAGHVEAGELPGLVTLVSRHGEIHVDAIGNAAIGGAPMARDTIFRITSMTKPVTAVAAMILVEECKIRLDDAVDRWLPELADRKVLRTIDAAIDDTVPAKRAITLRDLLTFRLGYGMIAIFPDRYPIQTAIAEAGFAPGPVFPSFPPDELVRRYGSLPLIHQPGERWLYNSGTEILSVLIARVAGTTLGDFFRERIFDPLGMKDTAFSVPESKYDRFATSYARDHATQKLKVFDDPVTGKFSSPPVFENGSAGLVSTADDFNAFAQMMLNGGRLGSEHILSRPSVELMTADQITPEQKLGSELLLGDNRGWGFGMSVSTRRDDLHNSPGRFGWDGGYGTSWYSDPNENLTGILLTQRMMDSPQPPRVMADFWTSAYQAIDD</sequence>
<evidence type="ECO:0000313" key="3">
    <source>
        <dbReference type="Proteomes" id="UP000189935"/>
    </source>
</evidence>
<feature type="domain" description="Beta-lactamase-related" evidence="1">
    <location>
        <begin position="21"/>
        <end position="380"/>
    </location>
</feature>
<dbReference type="SUPFAM" id="SSF56601">
    <property type="entry name" value="beta-lactamase/transpeptidase-like"/>
    <property type="match status" value="1"/>
</dbReference>
<proteinExistence type="predicted"/>
<dbReference type="Pfam" id="PF00144">
    <property type="entry name" value="Beta-lactamase"/>
    <property type="match status" value="1"/>
</dbReference>
<protein>
    <submittedName>
        <fullName evidence="2">CubicO group peptidase, beta-lactamase class C family</fullName>
    </submittedName>
</protein>
<name>A0A1M6QQH5_9BRAD</name>
<dbReference type="RefSeq" id="WP_244562286.1">
    <property type="nucleotide sequence ID" value="NZ_LT670844.1"/>
</dbReference>
<dbReference type="EMBL" id="LT670844">
    <property type="protein sequence ID" value="SHK22484.1"/>
    <property type="molecule type" value="Genomic_DNA"/>
</dbReference>
<dbReference type="PANTHER" id="PTHR43283">
    <property type="entry name" value="BETA-LACTAMASE-RELATED"/>
    <property type="match status" value="1"/>
</dbReference>
<gene>
    <name evidence="2" type="ORF">SAMN05444159_2752</name>
</gene>